<dbReference type="InterPro" id="IPR027417">
    <property type="entry name" value="P-loop_NTPase"/>
</dbReference>
<protein>
    <submittedName>
        <fullName evidence="1">Type IV pili twitching motility protein PilT</fullName>
    </submittedName>
</protein>
<reference evidence="1" key="1">
    <citation type="journal article" date="2020" name="mSystems">
        <title>Genome- and Community-Level Interaction Insights into Carbon Utilization and Element Cycling Functions of Hydrothermarchaeota in Hydrothermal Sediment.</title>
        <authorList>
            <person name="Zhou Z."/>
            <person name="Liu Y."/>
            <person name="Xu W."/>
            <person name="Pan J."/>
            <person name="Luo Z.H."/>
            <person name="Li M."/>
        </authorList>
    </citation>
    <scope>NUCLEOTIDE SEQUENCE [LARGE SCALE GENOMIC DNA]</scope>
    <source>
        <strain evidence="1">HyVt-26</strain>
    </source>
</reference>
<dbReference type="Gene3D" id="3.30.450.90">
    <property type="match status" value="1"/>
</dbReference>
<name>A0A831NVJ8_9GAMM</name>
<proteinExistence type="predicted"/>
<gene>
    <name evidence="1" type="ORF">ENG92_01320</name>
</gene>
<organism evidence="1">
    <name type="scientific">Thiolapillus brandeum</name>
    <dbReference type="NCBI Taxonomy" id="1076588"/>
    <lineage>
        <taxon>Bacteria</taxon>
        <taxon>Pseudomonadati</taxon>
        <taxon>Pseudomonadota</taxon>
        <taxon>Gammaproteobacteria</taxon>
        <taxon>Chromatiales</taxon>
        <taxon>Sedimenticolaceae</taxon>
        <taxon>Thiolapillus</taxon>
    </lineage>
</organism>
<dbReference type="AlphaFoldDB" id="A0A831NVJ8"/>
<accession>A0A831NVJ8</accession>
<dbReference type="SUPFAM" id="SSF52540">
    <property type="entry name" value="P-loop containing nucleoside triphosphate hydrolases"/>
    <property type="match status" value="1"/>
</dbReference>
<dbReference type="EMBL" id="DRCV01000060">
    <property type="protein sequence ID" value="HDK37645.1"/>
    <property type="molecule type" value="Genomic_DNA"/>
</dbReference>
<evidence type="ECO:0000313" key="1">
    <source>
        <dbReference type="EMBL" id="HDK37645.1"/>
    </source>
</evidence>
<dbReference type="Proteomes" id="UP000885822">
    <property type="component" value="Unassembled WGS sequence"/>
</dbReference>
<comment type="caution">
    <text evidence="1">The sequence shown here is derived from an EMBL/GenBank/DDBJ whole genome shotgun (WGS) entry which is preliminary data.</text>
</comment>
<sequence length="129" mass="14291">MAEITDFLQLMIKHDASDLFFSPGSPLHMKIDGALSVINEKILSGKGVAALAHSIMSDEQRLAFAKRPEMNLGLSVEGQGRFRVNIFRQRGDVAMVIRYLHDIIPSVAELNLPPILEKLVMKPRGLILA</sequence>
<feature type="non-terminal residue" evidence="1">
    <location>
        <position position="129"/>
    </location>
</feature>